<dbReference type="GO" id="GO:0019863">
    <property type="term" value="F:IgE binding"/>
    <property type="evidence" value="ECO:0007669"/>
    <property type="project" value="InterPro"/>
</dbReference>
<keyword evidence="2" id="KW-0732">Signal</keyword>
<evidence type="ECO:0000313" key="4">
    <source>
        <dbReference type="Proteomes" id="UP000078544"/>
    </source>
</evidence>
<feature type="region of interest" description="Disordered" evidence="1">
    <location>
        <begin position="41"/>
        <end position="114"/>
    </location>
</feature>
<evidence type="ECO:0000256" key="1">
    <source>
        <dbReference type="SAM" id="MobiDB-lite"/>
    </source>
</evidence>
<organism evidence="3 4">
    <name type="scientific">Moelleriella libera RCEF 2490</name>
    <dbReference type="NCBI Taxonomy" id="1081109"/>
    <lineage>
        <taxon>Eukaryota</taxon>
        <taxon>Fungi</taxon>
        <taxon>Dikarya</taxon>
        <taxon>Ascomycota</taxon>
        <taxon>Pezizomycotina</taxon>
        <taxon>Sordariomycetes</taxon>
        <taxon>Hypocreomycetidae</taxon>
        <taxon>Hypocreales</taxon>
        <taxon>Clavicipitaceae</taxon>
        <taxon>Moelleriella</taxon>
    </lineage>
</organism>
<evidence type="ECO:0000313" key="3">
    <source>
        <dbReference type="EMBL" id="OAA33614.1"/>
    </source>
</evidence>
<proteinExistence type="predicted"/>
<protein>
    <recommendedName>
        <fullName evidence="5">Allergen Asp F4-like protein</fullName>
    </recommendedName>
</protein>
<accession>A0A166VFW4</accession>
<feature type="chain" id="PRO_5007881158" description="Allergen Asp F4-like protein" evidence="2">
    <location>
        <begin position="19"/>
        <end position="307"/>
    </location>
</feature>
<dbReference type="InterPro" id="IPR038903">
    <property type="entry name" value="Allergen_Asp_f_4"/>
</dbReference>
<sequence length="307" mass="31105">MKVSTATLVLAAALGVAAHPSGFAHKNVHRALEKRLDFVMAKKPVPPPPSPPPPQSTPPPPSPPPPPKAQAPPPPPPPPAAPVNKAVASPASPPPAAQSQASGGSPKQFCGGNKKRATAAQISYKGNLGSPSDFACNLMMVDKASDYQYTATFENKKGQDQECAVWLKYGPDGGINGFFKGKEAFKFTLPAGGKKVLAAEADSQGGAACGVGSVPLTPWGQFAGTWLEFDFANLGNKGYSGADASSLAAADANMAVTAMSVCADGQPCSIIHDGGSGQNAYTKGTNAEDGIGLNIPPGPVALKVTVG</sequence>
<dbReference type="PANTHER" id="PTHR42039:SF1">
    <property type="entry name" value="PUTATIVE (AFU_ORTHOLOGUE AFUA_3G02940)-RELATED"/>
    <property type="match status" value="1"/>
</dbReference>
<keyword evidence="4" id="KW-1185">Reference proteome</keyword>
<dbReference type="GO" id="GO:0005576">
    <property type="term" value="C:extracellular region"/>
    <property type="evidence" value="ECO:0007669"/>
    <property type="project" value="InterPro"/>
</dbReference>
<dbReference type="AlphaFoldDB" id="A0A166VFW4"/>
<dbReference type="PANTHER" id="PTHR42039">
    <property type="entry name" value="PUTATIVE (AFU_ORTHOLOGUE AFUA_3G02940)-RELATED"/>
    <property type="match status" value="1"/>
</dbReference>
<comment type="caution">
    <text evidence="3">The sequence shown here is derived from an EMBL/GenBank/DDBJ whole genome shotgun (WGS) entry which is preliminary data.</text>
</comment>
<dbReference type="Pfam" id="PF25312">
    <property type="entry name" value="Allergen_Asp_f_4"/>
    <property type="match status" value="1"/>
</dbReference>
<dbReference type="Proteomes" id="UP000078544">
    <property type="component" value="Unassembled WGS sequence"/>
</dbReference>
<evidence type="ECO:0008006" key="5">
    <source>
        <dbReference type="Google" id="ProtNLM"/>
    </source>
</evidence>
<feature type="compositionally biased region" description="Pro residues" evidence="1">
    <location>
        <begin position="44"/>
        <end position="81"/>
    </location>
</feature>
<dbReference type="OrthoDB" id="118256at2759"/>
<evidence type="ECO:0000256" key="2">
    <source>
        <dbReference type="SAM" id="SignalP"/>
    </source>
</evidence>
<gene>
    <name evidence="3" type="ORF">AAL_01079</name>
</gene>
<reference evidence="3 4" key="1">
    <citation type="journal article" date="2016" name="Genome Biol. Evol.">
        <title>Divergent and convergent evolution of fungal pathogenicity.</title>
        <authorList>
            <person name="Shang Y."/>
            <person name="Xiao G."/>
            <person name="Zheng P."/>
            <person name="Cen K."/>
            <person name="Zhan S."/>
            <person name="Wang C."/>
        </authorList>
    </citation>
    <scope>NUCLEOTIDE SEQUENCE [LARGE SCALE GENOMIC DNA]</scope>
    <source>
        <strain evidence="3 4">RCEF 2490</strain>
    </source>
</reference>
<name>A0A166VFW4_9HYPO</name>
<dbReference type="EMBL" id="AZGY01000001">
    <property type="protein sequence ID" value="OAA33614.1"/>
    <property type="molecule type" value="Genomic_DNA"/>
</dbReference>
<feature type="signal peptide" evidence="2">
    <location>
        <begin position="1"/>
        <end position="18"/>
    </location>
</feature>